<dbReference type="HOGENOM" id="CLU_2640878_0_0_1"/>
<gene>
    <name evidence="2" type="ORF">IscW_ISCW021284</name>
</gene>
<dbReference type="VEuPathDB" id="VectorBase:ISCW021284"/>
<keyword evidence="4" id="KW-1185">Reference proteome</keyword>
<name>B7Q5K6_IXOSC</name>
<evidence type="ECO:0000256" key="1">
    <source>
        <dbReference type="SAM" id="MobiDB-lite"/>
    </source>
</evidence>
<dbReference type="VEuPathDB" id="VectorBase:ISCP_020227"/>
<evidence type="ECO:0000313" key="2">
    <source>
        <dbReference type="EMBL" id="EEC14128.1"/>
    </source>
</evidence>
<dbReference type="EMBL" id="ABJB010124297">
    <property type="status" value="NOT_ANNOTATED_CDS"/>
    <property type="molecule type" value="Genomic_DNA"/>
</dbReference>
<dbReference type="EnsemblMetazoa" id="ISCW021284-RA">
    <property type="protein sequence ID" value="ISCW021284-PA"/>
    <property type="gene ID" value="ISCW021284"/>
</dbReference>
<dbReference type="PaxDb" id="6945-B7Q5K6"/>
<evidence type="ECO:0000313" key="4">
    <source>
        <dbReference type="Proteomes" id="UP000001555"/>
    </source>
</evidence>
<organism>
    <name type="scientific">Ixodes scapularis</name>
    <name type="common">Black-legged tick</name>
    <name type="synonym">Deer tick</name>
    <dbReference type="NCBI Taxonomy" id="6945"/>
    <lineage>
        <taxon>Eukaryota</taxon>
        <taxon>Metazoa</taxon>
        <taxon>Ecdysozoa</taxon>
        <taxon>Arthropoda</taxon>
        <taxon>Chelicerata</taxon>
        <taxon>Arachnida</taxon>
        <taxon>Acari</taxon>
        <taxon>Parasitiformes</taxon>
        <taxon>Ixodida</taxon>
        <taxon>Ixodoidea</taxon>
        <taxon>Ixodidae</taxon>
        <taxon>Ixodinae</taxon>
        <taxon>Ixodes</taxon>
    </lineage>
</organism>
<evidence type="ECO:0000313" key="3">
    <source>
        <dbReference type="EnsemblMetazoa" id="ISCW021284-PA"/>
    </source>
</evidence>
<dbReference type="VEuPathDB" id="VectorBase:ISCI021284"/>
<dbReference type="AlphaFoldDB" id="B7Q5K6"/>
<sequence length="77" mass="8935">MERLHKVDDQLDVYYRSMANSYQCMEAELSALLRDIEEQAASKSPDVARKRIPSNSSDSEQQRKQGLLKMKTEAMKR</sequence>
<dbReference type="InParanoid" id="B7Q5K6"/>
<dbReference type="EMBL" id="ABJB010364254">
    <property type="status" value="NOT_ANNOTATED_CDS"/>
    <property type="molecule type" value="Genomic_DNA"/>
</dbReference>
<accession>B7Q5K6</accession>
<proteinExistence type="predicted"/>
<dbReference type="EMBL" id="DS861887">
    <property type="protein sequence ID" value="EEC14128.1"/>
    <property type="molecule type" value="Genomic_DNA"/>
</dbReference>
<reference evidence="2 4" key="1">
    <citation type="submission" date="2008-03" db="EMBL/GenBank/DDBJ databases">
        <title>Annotation of Ixodes scapularis.</title>
        <authorList>
            <consortium name="Ixodes scapularis Genome Project Consortium"/>
            <person name="Caler E."/>
            <person name="Hannick L.I."/>
            <person name="Bidwell S."/>
            <person name="Joardar V."/>
            <person name="Thiagarajan M."/>
            <person name="Amedeo P."/>
            <person name="Galinsky K.J."/>
            <person name="Schobel S."/>
            <person name="Inman J."/>
            <person name="Hostetler J."/>
            <person name="Miller J."/>
            <person name="Hammond M."/>
            <person name="Megy K."/>
            <person name="Lawson D."/>
            <person name="Kodira C."/>
            <person name="Sutton G."/>
            <person name="Meyer J."/>
            <person name="Hill C.A."/>
            <person name="Birren B."/>
            <person name="Nene V."/>
            <person name="Collins F."/>
            <person name="Alarcon-Chaidez F."/>
            <person name="Wikel S."/>
            <person name="Strausberg R."/>
        </authorList>
    </citation>
    <scope>NUCLEOTIDE SEQUENCE [LARGE SCALE GENOMIC DNA]</scope>
    <source>
        <strain evidence="4">Wikel</strain>
        <strain evidence="2">Wikel colony</strain>
    </source>
</reference>
<dbReference type="Proteomes" id="UP000001555">
    <property type="component" value="Unassembled WGS sequence"/>
</dbReference>
<dbReference type="OrthoDB" id="6368403at2759"/>
<dbReference type="VEuPathDB" id="VectorBase:ISCP_034510"/>
<protein>
    <submittedName>
        <fullName evidence="2 3">Uncharacterized protein</fullName>
    </submittedName>
</protein>
<reference evidence="3" key="2">
    <citation type="submission" date="2020-05" db="UniProtKB">
        <authorList>
            <consortium name="EnsemblMetazoa"/>
        </authorList>
    </citation>
    <scope>IDENTIFICATION</scope>
    <source>
        <strain evidence="3">wikel</strain>
    </source>
</reference>
<dbReference type="EMBL" id="ABJB010078179">
    <property type="status" value="NOT_ANNOTATED_CDS"/>
    <property type="molecule type" value="Genomic_DNA"/>
</dbReference>
<feature type="region of interest" description="Disordered" evidence="1">
    <location>
        <begin position="40"/>
        <end position="77"/>
    </location>
</feature>